<evidence type="ECO:0000256" key="2">
    <source>
        <dbReference type="ARBA" id="ARBA00005268"/>
    </source>
</evidence>
<feature type="transmembrane region" description="Helical" evidence="6">
    <location>
        <begin position="88"/>
        <end position="111"/>
    </location>
</feature>
<keyword evidence="5 6" id="KW-0472">Membrane</keyword>
<evidence type="ECO:0000313" key="7">
    <source>
        <dbReference type="EMBL" id="MBB2995052.1"/>
    </source>
</evidence>
<keyword evidence="8" id="KW-1185">Reference proteome</keyword>
<dbReference type="PANTHER" id="PTHR30028:SF0">
    <property type="entry name" value="PROTEIN ALUMINUM SENSITIVE 3"/>
    <property type="match status" value="1"/>
</dbReference>
<comment type="caution">
    <text evidence="7">The sequence shown here is derived from an EMBL/GenBank/DDBJ whole genome shotgun (WGS) entry which is preliminary data.</text>
</comment>
<feature type="transmembrane region" description="Helical" evidence="6">
    <location>
        <begin position="6"/>
        <end position="24"/>
    </location>
</feature>
<dbReference type="AlphaFoldDB" id="A0A839QPA0"/>
<name>A0A839QPA0_9MICC</name>
<sequence length="246" mass="25325">MLEWIRFAIVVSAMIIAASVLLRSSSIGMGWLPLVALLRAAVQLGAVSLLLGGVATAPWTAVLFVVLMFSTASLTTARRARELPRGRLATVAGTIVGAGTAITVILGTGLVGLIPQSVIAVAGIVIGGCMTVATLSSRHYLAGVRARRDEVEAWLSLGAHPWEAVDLPRREAVREALIPNLDQTKSTGLVTLPGAFVGALFGGATALEAAQFQLIVLAGLAFGGTITALLTTRIASRSSVLPADPA</sequence>
<accession>A0A839QPA0</accession>
<feature type="transmembrane region" description="Helical" evidence="6">
    <location>
        <begin position="57"/>
        <end position="76"/>
    </location>
</feature>
<reference evidence="7 8" key="1">
    <citation type="submission" date="2020-08" db="EMBL/GenBank/DDBJ databases">
        <title>Sequencing the genomes of 1000 actinobacteria strains.</title>
        <authorList>
            <person name="Klenk H.-P."/>
        </authorList>
    </citation>
    <scope>NUCLEOTIDE SEQUENCE [LARGE SCALE GENOMIC DNA]</scope>
    <source>
        <strain evidence="7 8">DSM 22826</strain>
    </source>
</reference>
<keyword evidence="4 6" id="KW-1133">Transmembrane helix</keyword>
<comment type="similarity">
    <text evidence="2">Belongs to the UPF0014 family.</text>
</comment>
<dbReference type="EMBL" id="JACHVS010000001">
    <property type="protein sequence ID" value="MBB2995052.1"/>
    <property type="molecule type" value="Genomic_DNA"/>
</dbReference>
<dbReference type="RefSeq" id="WP_183511905.1">
    <property type="nucleotide sequence ID" value="NZ_BAABGK010000113.1"/>
</dbReference>
<evidence type="ECO:0000256" key="1">
    <source>
        <dbReference type="ARBA" id="ARBA00004141"/>
    </source>
</evidence>
<evidence type="ECO:0000256" key="6">
    <source>
        <dbReference type="SAM" id="Phobius"/>
    </source>
</evidence>
<feature type="transmembrane region" description="Helical" evidence="6">
    <location>
        <begin position="117"/>
        <end position="135"/>
    </location>
</feature>
<evidence type="ECO:0000256" key="4">
    <source>
        <dbReference type="ARBA" id="ARBA00022989"/>
    </source>
</evidence>
<dbReference type="GO" id="GO:0005886">
    <property type="term" value="C:plasma membrane"/>
    <property type="evidence" value="ECO:0007669"/>
    <property type="project" value="TreeGrafter"/>
</dbReference>
<evidence type="ECO:0000256" key="5">
    <source>
        <dbReference type="ARBA" id="ARBA00023136"/>
    </source>
</evidence>
<organism evidence="7 8">
    <name type="scientific">Paeniglutamicibacter cryotolerans</name>
    <dbReference type="NCBI Taxonomy" id="670079"/>
    <lineage>
        <taxon>Bacteria</taxon>
        <taxon>Bacillati</taxon>
        <taxon>Actinomycetota</taxon>
        <taxon>Actinomycetes</taxon>
        <taxon>Micrococcales</taxon>
        <taxon>Micrococcaceae</taxon>
        <taxon>Paeniglutamicibacter</taxon>
    </lineage>
</organism>
<feature type="transmembrane region" description="Helical" evidence="6">
    <location>
        <begin position="212"/>
        <end position="231"/>
    </location>
</feature>
<keyword evidence="3 6" id="KW-0812">Transmembrane</keyword>
<dbReference type="Proteomes" id="UP000523000">
    <property type="component" value="Unassembled WGS sequence"/>
</dbReference>
<evidence type="ECO:0000256" key="3">
    <source>
        <dbReference type="ARBA" id="ARBA00022692"/>
    </source>
</evidence>
<dbReference type="Pfam" id="PF03649">
    <property type="entry name" value="UPF0014"/>
    <property type="match status" value="1"/>
</dbReference>
<feature type="transmembrane region" description="Helical" evidence="6">
    <location>
        <begin position="187"/>
        <end position="206"/>
    </location>
</feature>
<proteinExistence type="inferred from homology"/>
<comment type="subcellular location">
    <subcellularLocation>
        <location evidence="1">Membrane</location>
        <topology evidence="1">Multi-pass membrane protein</topology>
    </subcellularLocation>
</comment>
<protein>
    <submittedName>
        <fullName evidence="7">Putative ABC transport system permease protein</fullName>
    </submittedName>
</protein>
<gene>
    <name evidence="7" type="ORF">E9229_001243</name>
</gene>
<dbReference type="InterPro" id="IPR005226">
    <property type="entry name" value="UPF0014_fam"/>
</dbReference>
<evidence type="ECO:0000313" key="8">
    <source>
        <dbReference type="Proteomes" id="UP000523000"/>
    </source>
</evidence>
<dbReference type="PANTHER" id="PTHR30028">
    <property type="entry name" value="UPF0014 INNER MEMBRANE PROTEIN YBBM-RELATED"/>
    <property type="match status" value="1"/>
</dbReference>